<feature type="domain" description="TadE-like" evidence="2">
    <location>
        <begin position="12"/>
        <end position="54"/>
    </location>
</feature>
<dbReference type="InterPro" id="IPR012495">
    <property type="entry name" value="TadE-like_dom"/>
</dbReference>
<evidence type="ECO:0000313" key="3">
    <source>
        <dbReference type="EMBL" id="MDF3292093.1"/>
    </source>
</evidence>
<dbReference type="RefSeq" id="WP_276095193.1">
    <property type="nucleotide sequence ID" value="NZ_JARJBC010000015.1"/>
</dbReference>
<proteinExistence type="predicted"/>
<organism evidence="3 4">
    <name type="scientific">Streptomyces silvisoli</name>
    <dbReference type="NCBI Taxonomy" id="3034235"/>
    <lineage>
        <taxon>Bacteria</taxon>
        <taxon>Bacillati</taxon>
        <taxon>Actinomycetota</taxon>
        <taxon>Actinomycetes</taxon>
        <taxon>Kitasatosporales</taxon>
        <taxon>Streptomycetaceae</taxon>
        <taxon>Streptomyces</taxon>
    </lineage>
</organism>
<reference evidence="3 4" key="1">
    <citation type="submission" date="2023-03" db="EMBL/GenBank/DDBJ databases">
        <title>Draft genome sequence of Streptomyces sp. RB6PN23 isolated from peat swamp forest in Thailand.</title>
        <authorList>
            <person name="Klaysubun C."/>
            <person name="Duangmal K."/>
        </authorList>
    </citation>
    <scope>NUCLEOTIDE SEQUENCE [LARGE SCALE GENOMIC DNA]</scope>
    <source>
        <strain evidence="3 4">RB6PN23</strain>
    </source>
</reference>
<gene>
    <name evidence="3" type="ORF">P3G67_23250</name>
</gene>
<comment type="caution">
    <text evidence="3">The sequence shown here is derived from an EMBL/GenBank/DDBJ whole genome shotgun (WGS) entry which is preliminary data.</text>
</comment>
<feature type="transmembrane region" description="Helical" evidence="1">
    <location>
        <begin position="21"/>
        <end position="42"/>
    </location>
</feature>
<sequence length="124" mass="12985">MRIQAPRLPDRGQVSVELLGITPLILLVLLLVWQFVLVGYTYTLAGNAADEAARAAAVGADPQTAAQRDLPGAWSDGVTTSVATGSNVVTARVALHVPMLVPGFLDLPALTVNGESGAAREQRR</sequence>
<evidence type="ECO:0000313" key="4">
    <source>
        <dbReference type="Proteomes" id="UP001216579"/>
    </source>
</evidence>
<dbReference type="Proteomes" id="UP001216579">
    <property type="component" value="Unassembled WGS sequence"/>
</dbReference>
<keyword evidence="4" id="KW-1185">Reference proteome</keyword>
<name>A0ABT5ZQJ9_9ACTN</name>
<dbReference type="Pfam" id="PF07811">
    <property type="entry name" value="TadE"/>
    <property type="match status" value="1"/>
</dbReference>
<accession>A0ABT5ZQJ9</accession>
<dbReference type="EMBL" id="JARJBC010000015">
    <property type="protein sequence ID" value="MDF3292093.1"/>
    <property type="molecule type" value="Genomic_DNA"/>
</dbReference>
<evidence type="ECO:0000256" key="1">
    <source>
        <dbReference type="SAM" id="Phobius"/>
    </source>
</evidence>
<evidence type="ECO:0000259" key="2">
    <source>
        <dbReference type="Pfam" id="PF07811"/>
    </source>
</evidence>
<protein>
    <submittedName>
        <fullName evidence="3">TadE/TadG family type IV pilus assembly protein</fullName>
    </submittedName>
</protein>
<keyword evidence="1" id="KW-0812">Transmembrane</keyword>
<keyword evidence="1" id="KW-1133">Transmembrane helix</keyword>
<keyword evidence="1" id="KW-0472">Membrane</keyword>